<evidence type="ECO:0000313" key="2">
    <source>
        <dbReference type="EnsemblMetazoa" id="OVOC5368.1"/>
    </source>
</evidence>
<reference evidence="2" key="2">
    <citation type="submission" date="2022-06" db="UniProtKB">
        <authorList>
            <consortium name="EnsemblMetazoa"/>
        </authorList>
    </citation>
    <scope>IDENTIFICATION</scope>
</reference>
<organism evidence="2 3">
    <name type="scientific">Onchocerca volvulus</name>
    <dbReference type="NCBI Taxonomy" id="6282"/>
    <lineage>
        <taxon>Eukaryota</taxon>
        <taxon>Metazoa</taxon>
        <taxon>Ecdysozoa</taxon>
        <taxon>Nematoda</taxon>
        <taxon>Chromadorea</taxon>
        <taxon>Rhabditida</taxon>
        <taxon>Spirurina</taxon>
        <taxon>Spiruromorpha</taxon>
        <taxon>Filarioidea</taxon>
        <taxon>Onchocercidae</taxon>
        <taxon>Onchocerca</taxon>
    </lineage>
</organism>
<dbReference type="EMBL" id="CMVM020000154">
    <property type="status" value="NOT_ANNOTATED_CDS"/>
    <property type="molecule type" value="Genomic_DNA"/>
</dbReference>
<reference evidence="3" key="1">
    <citation type="submission" date="2013-10" db="EMBL/GenBank/DDBJ databases">
        <title>Genome sequencing of Onchocerca volvulus.</title>
        <authorList>
            <person name="Cotton J."/>
            <person name="Tsai J."/>
            <person name="Stanley E."/>
            <person name="Tracey A."/>
            <person name="Holroyd N."/>
            <person name="Lustigman S."/>
            <person name="Berriman M."/>
        </authorList>
    </citation>
    <scope>NUCLEOTIDE SEQUENCE</scope>
</reference>
<keyword evidence="1" id="KW-0472">Membrane</keyword>
<keyword evidence="1" id="KW-0812">Transmembrane</keyword>
<protein>
    <submittedName>
        <fullName evidence="2">Uncharacterized protein</fullName>
    </submittedName>
</protein>
<dbReference type="Proteomes" id="UP000024404">
    <property type="component" value="Unassembled WGS sequence"/>
</dbReference>
<feature type="transmembrane region" description="Helical" evidence="1">
    <location>
        <begin position="12"/>
        <end position="30"/>
    </location>
</feature>
<proteinExistence type="predicted"/>
<dbReference type="EnsemblMetazoa" id="OVOC5368.1">
    <property type="protein sequence ID" value="OVOC5368.1"/>
    <property type="gene ID" value="WBGene00242177"/>
</dbReference>
<keyword evidence="1" id="KW-1133">Transmembrane helix</keyword>
<accession>A0A8R1TU95</accession>
<evidence type="ECO:0000313" key="3">
    <source>
        <dbReference type="Proteomes" id="UP000024404"/>
    </source>
</evidence>
<keyword evidence="3" id="KW-1185">Reference proteome</keyword>
<dbReference type="AlphaFoldDB" id="A0A8R1TU95"/>
<evidence type="ECO:0000256" key="1">
    <source>
        <dbReference type="SAM" id="Phobius"/>
    </source>
</evidence>
<name>A0A8R1TU95_ONCVO</name>
<sequence>MSFPYMNPFTTIIIIFFTVSICYMQVSALISDRSECKSSTCWHEKRSEEKYKTIRFIRSHLGIMRFGKRSDTIRLNNRIELNDFLHASAQPCRDKTIKVAAWTAVTATQSGLADGIDSALSCNYDCFILHYAQPIQS</sequence>